<keyword evidence="4" id="KW-0328">Glycosyltransferase</keyword>
<name>A0A518K318_9BACT</name>
<dbReference type="InterPro" id="IPR001296">
    <property type="entry name" value="Glyco_trans_1"/>
</dbReference>
<evidence type="ECO:0000313" key="4">
    <source>
        <dbReference type="EMBL" id="QDV72160.1"/>
    </source>
</evidence>
<dbReference type="AlphaFoldDB" id="A0A518K318"/>
<dbReference type="InterPro" id="IPR028098">
    <property type="entry name" value="Glyco_trans_4-like_N"/>
</dbReference>
<evidence type="ECO:0000259" key="3">
    <source>
        <dbReference type="Pfam" id="PF13439"/>
    </source>
</evidence>
<dbReference type="GO" id="GO:0102710">
    <property type="term" value="F:D-inositol-3-phosphate glycosyltransferase activity"/>
    <property type="evidence" value="ECO:0007669"/>
    <property type="project" value="UniProtKB-EC"/>
</dbReference>
<feature type="region of interest" description="Disordered" evidence="1">
    <location>
        <begin position="12"/>
        <end position="31"/>
    </location>
</feature>
<feature type="domain" description="Glycosyltransferase subfamily 4-like N-terminal" evidence="3">
    <location>
        <begin position="48"/>
        <end position="203"/>
    </location>
</feature>
<proteinExistence type="predicted"/>
<dbReference type="Proteomes" id="UP000316426">
    <property type="component" value="Chromosome"/>
</dbReference>
<feature type="compositionally biased region" description="Pro residues" evidence="1">
    <location>
        <begin position="18"/>
        <end position="31"/>
    </location>
</feature>
<sequence>MSLSPAPILTPPAIGVLPPGPSRAPAPPPERPAATVKVLHVVNGEHYSGAERVQDLLGLTLPQFGYAVGFASLKPGKFGDHRNSIDSPLYEVPMRGRWDLGVARRLANVIRQEEYSLVHAHTPRSLLVSYLASRLAGVPLVYHVHSPASRDSTRRLANWANHWVERGCANRADRLLTVSPTLTEHMRRMGVSPDKLHCVLNGVPRLPEEVARRRRQPIAPFNVAMIALFRPRKGVEVLLDALAALRARELDVRLEAIGPFETPEYEQQVRARVKKLGLEEHVHWSGFTDDVNAALAGVDALALPSLFGEGLPMVVLEAMAAGLPVVATRCEGTTEAILHRETGFIVEPGSVNQLADALEELFNGDTDYPRMALAARERHADHFSTEAMARSVAGVYDGLLRSRG</sequence>
<dbReference type="Pfam" id="PF00534">
    <property type="entry name" value="Glycos_transf_1"/>
    <property type="match status" value="1"/>
</dbReference>
<gene>
    <name evidence="4" type="primary">mshA_2</name>
    <name evidence="4" type="ORF">Spa11_03320</name>
</gene>
<dbReference type="RefSeq" id="WP_145105930.1">
    <property type="nucleotide sequence ID" value="NZ_CP036349.1"/>
</dbReference>
<dbReference type="SUPFAM" id="SSF53756">
    <property type="entry name" value="UDP-Glycosyltransferase/glycogen phosphorylase"/>
    <property type="match status" value="1"/>
</dbReference>
<reference evidence="4 5" key="1">
    <citation type="submission" date="2019-02" db="EMBL/GenBank/DDBJ databases">
        <title>Deep-cultivation of Planctomycetes and their phenomic and genomic characterization uncovers novel biology.</title>
        <authorList>
            <person name="Wiegand S."/>
            <person name="Jogler M."/>
            <person name="Boedeker C."/>
            <person name="Pinto D."/>
            <person name="Vollmers J."/>
            <person name="Rivas-Marin E."/>
            <person name="Kohn T."/>
            <person name="Peeters S.H."/>
            <person name="Heuer A."/>
            <person name="Rast P."/>
            <person name="Oberbeckmann S."/>
            <person name="Bunk B."/>
            <person name="Jeske O."/>
            <person name="Meyerdierks A."/>
            <person name="Storesund J.E."/>
            <person name="Kallscheuer N."/>
            <person name="Luecker S."/>
            <person name="Lage O.M."/>
            <person name="Pohl T."/>
            <person name="Merkel B.J."/>
            <person name="Hornburger P."/>
            <person name="Mueller R.-W."/>
            <person name="Bruemmer F."/>
            <person name="Labrenz M."/>
            <person name="Spormann A.M."/>
            <person name="Op den Camp H."/>
            <person name="Overmann J."/>
            <person name="Amann R."/>
            <person name="Jetten M.S.M."/>
            <person name="Mascher T."/>
            <person name="Medema M.H."/>
            <person name="Devos D.P."/>
            <person name="Kaster A.-K."/>
            <person name="Ovreas L."/>
            <person name="Rohde M."/>
            <person name="Galperin M.Y."/>
            <person name="Jogler C."/>
        </authorList>
    </citation>
    <scope>NUCLEOTIDE SEQUENCE [LARGE SCALE GENOMIC DNA]</scope>
    <source>
        <strain evidence="4 5">Spa11</strain>
    </source>
</reference>
<dbReference type="EMBL" id="CP036349">
    <property type="protein sequence ID" value="QDV72160.1"/>
    <property type="molecule type" value="Genomic_DNA"/>
</dbReference>
<organism evidence="4 5">
    <name type="scientific">Botrimarina mediterranea</name>
    <dbReference type="NCBI Taxonomy" id="2528022"/>
    <lineage>
        <taxon>Bacteria</taxon>
        <taxon>Pseudomonadati</taxon>
        <taxon>Planctomycetota</taxon>
        <taxon>Planctomycetia</taxon>
        <taxon>Pirellulales</taxon>
        <taxon>Lacipirellulaceae</taxon>
        <taxon>Botrimarina</taxon>
    </lineage>
</organism>
<evidence type="ECO:0000313" key="5">
    <source>
        <dbReference type="Proteomes" id="UP000316426"/>
    </source>
</evidence>
<evidence type="ECO:0000259" key="2">
    <source>
        <dbReference type="Pfam" id="PF00534"/>
    </source>
</evidence>
<dbReference type="PANTHER" id="PTHR12526">
    <property type="entry name" value="GLYCOSYLTRANSFERASE"/>
    <property type="match status" value="1"/>
</dbReference>
<dbReference type="Pfam" id="PF13439">
    <property type="entry name" value="Glyco_transf_4"/>
    <property type="match status" value="1"/>
</dbReference>
<evidence type="ECO:0000256" key="1">
    <source>
        <dbReference type="SAM" id="MobiDB-lite"/>
    </source>
</evidence>
<dbReference type="EC" id="2.4.1.250" evidence="4"/>
<protein>
    <submittedName>
        <fullName evidence="4">D-inositol 3-phosphate glycosyltransferase</fullName>
        <ecNumber evidence="4">2.4.1.250</ecNumber>
    </submittedName>
</protein>
<keyword evidence="5" id="KW-1185">Reference proteome</keyword>
<dbReference type="PANTHER" id="PTHR12526:SF636">
    <property type="entry name" value="BLL3647 PROTEIN"/>
    <property type="match status" value="1"/>
</dbReference>
<dbReference type="KEGG" id="bmei:Spa11_03320"/>
<keyword evidence="4" id="KW-0808">Transferase</keyword>
<feature type="domain" description="Glycosyl transferase family 1" evidence="2">
    <location>
        <begin position="223"/>
        <end position="377"/>
    </location>
</feature>
<accession>A0A518K318</accession>
<dbReference type="Gene3D" id="3.40.50.2000">
    <property type="entry name" value="Glycogen Phosphorylase B"/>
    <property type="match status" value="2"/>
</dbReference>